<sequence>MSTLTELVAPHRETAQAPLCWFGRGLRVRSQALALSVCGKIACPEETRDTAMYTGSGRCEA</sequence>
<evidence type="ECO:0000313" key="2">
    <source>
        <dbReference type="Proteomes" id="UP000008022"/>
    </source>
</evidence>
<evidence type="ECO:0008006" key="3">
    <source>
        <dbReference type="Google" id="ProtNLM"/>
    </source>
</evidence>
<dbReference type="EnsemblPlants" id="ORUFI04G13930.1">
    <property type="protein sequence ID" value="ORUFI04G13930.1"/>
    <property type="gene ID" value="ORUFI04G13930"/>
</dbReference>
<accession>A0A0E0P973</accession>
<dbReference type="Gramene" id="ORUFI04G13930.1">
    <property type="protein sequence ID" value="ORUFI04G13930.1"/>
    <property type="gene ID" value="ORUFI04G13930"/>
</dbReference>
<organism evidence="1 2">
    <name type="scientific">Oryza rufipogon</name>
    <name type="common">Brownbeard rice</name>
    <name type="synonym">Asian wild rice</name>
    <dbReference type="NCBI Taxonomy" id="4529"/>
    <lineage>
        <taxon>Eukaryota</taxon>
        <taxon>Viridiplantae</taxon>
        <taxon>Streptophyta</taxon>
        <taxon>Embryophyta</taxon>
        <taxon>Tracheophyta</taxon>
        <taxon>Spermatophyta</taxon>
        <taxon>Magnoliopsida</taxon>
        <taxon>Liliopsida</taxon>
        <taxon>Poales</taxon>
        <taxon>Poaceae</taxon>
        <taxon>BOP clade</taxon>
        <taxon>Oryzoideae</taxon>
        <taxon>Oryzeae</taxon>
        <taxon>Oryzinae</taxon>
        <taxon>Oryza</taxon>
    </lineage>
</organism>
<evidence type="ECO:0000313" key="1">
    <source>
        <dbReference type="EnsemblPlants" id="ORUFI04G13930.1"/>
    </source>
</evidence>
<reference evidence="2" key="1">
    <citation type="submission" date="2013-06" db="EMBL/GenBank/DDBJ databases">
        <authorList>
            <person name="Zhao Q."/>
        </authorList>
    </citation>
    <scope>NUCLEOTIDE SEQUENCE</scope>
    <source>
        <strain evidence="2">cv. W1943</strain>
    </source>
</reference>
<keyword evidence="2" id="KW-1185">Reference proteome</keyword>
<dbReference type="Proteomes" id="UP000008022">
    <property type="component" value="Unassembled WGS sequence"/>
</dbReference>
<dbReference type="AlphaFoldDB" id="A0A0E0P973"/>
<dbReference type="HOGENOM" id="CLU_2926762_0_0_1"/>
<proteinExistence type="predicted"/>
<name>A0A0E0P973_ORYRU</name>
<protein>
    <recommendedName>
        <fullName evidence="3">DUF1263 domain-containing protein</fullName>
    </recommendedName>
</protein>
<reference evidence="1" key="2">
    <citation type="submission" date="2015-06" db="UniProtKB">
        <authorList>
            <consortium name="EnsemblPlants"/>
        </authorList>
    </citation>
    <scope>IDENTIFICATION</scope>
</reference>